<sequence>MAAKEVTKKKETNLEHLKFQVDHLADEIKDLRQKMNILFDEMEIEVRAEVNIIYKEVSKTFFEQKHKCQSLVSALQNSKRLLDTVCEHGSQTHVISILLKMEEQMEHYSKTMDQYKTENTETEN</sequence>
<protein>
    <recommendedName>
        <fullName evidence="4">Synaptonemal complex central element protein 2</fullName>
    </recommendedName>
</protein>
<dbReference type="EMBL" id="JAEAOA010001616">
    <property type="protein sequence ID" value="KAK3576258.1"/>
    <property type="molecule type" value="Genomic_DNA"/>
</dbReference>
<organism evidence="2 3">
    <name type="scientific">Potamilus streckersoni</name>
    <dbReference type="NCBI Taxonomy" id="2493646"/>
    <lineage>
        <taxon>Eukaryota</taxon>
        <taxon>Metazoa</taxon>
        <taxon>Spiralia</taxon>
        <taxon>Lophotrochozoa</taxon>
        <taxon>Mollusca</taxon>
        <taxon>Bivalvia</taxon>
        <taxon>Autobranchia</taxon>
        <taxon>Heteroconchia</taxon>
        <taxon>Palaeoheterodonta</taxon>
        <taxon>Unionida</taxon>
        <taxon>Unionoidea</taxon>
        <taxon>Unionidae</taxon>
        <taxon>Ambleminae</taxon>
        <taxon>Lampsilini</taxon>
        <taxon>Potamilus</taxon>
    </lineage>
</organism>
<keyword evidence="3" id="KW-1185">Reference proteome</keyword>
<feature type="coiled-coil region" evidence="1">
    <location>
        <begin position="14"/>
        <end position="41"/>
    </location>
</feature>
<gene>
    <name evidence="2" type="ORF">CHS0354_027059</name>
</gene>
<dbReference type="AlphaFoldDB" id="A0AAE0RMS1"/>
<comment type="caution">
    <text evidence="2">The sequence shown here is derived from an EMBL/GenBank/DDBJ whole genome shotgun (WGS) entry which is preliminary data.</text>
</comment>
<name>A0AAE0RMS1_9BIVA</name>
<proteinExistence type="predicted"/>
<reference evidence="2" key="2">
    <citation type="journal article" date="2021" name="Genome Biol. Evol.">
        <title>Developing a high-quality reference genome for a parasitic bivalve with doubly uniparental inheritance (Bivalvia: Unionida).</title>
        <authorList>
            <person name="Smith C.H."/>
        </authorList>
    </citation>
    <scope>NUCLEOTIDE SEQUENCE</scope>
    <source>
        <strain evidence="2">CHS0354</strain>
        <tissue evidence="2">Mantle</tissue>
    </source>
</reference>
<accession>A0AAE0RMS1</accession>
<reference evidence="2" key="3">
    <citation type="submission" date="2023-05" db="EMBL/GenBank/DDBJ databases">
        <authorList>
            <person name="Smith C.H."/>
        </authorList>
    </citation>
    <scope>NUCLEOTIDE SEQUENCE</scope>
    <source>
        <strain evidence="2">CHS0354</strain>
        <tissue evidence="2">Mantle</tissue>
    </source>
</reference>
<keyword evidence="1" id="KW-0175">Coiled coil</keyword>
<evidence type="ECO:0000313" key="3">
    <source>
        <dbReference type="Proteomes" id="UP001195483"/>
    </source>
</evidence>
<reference evidence="2" key="1">
    <citation type="journal article" date="2021" name="Genome Biol. Evol.">
        <title>A High-Quality Reference Genome for a Parasitic Bivalve with Doubly Uniparental Inheritance (Bivalvia: Unionida).</title>
        <authorList>
            <person name="Smith C.H."/>
        </authorList>
    </citation>
    <scope>NUCLEOTIDE SEQUENCE</scope>
    <source>
        <strain evidence="2">CHS0354</strain>
    </source>
</reference>
<evidence type="ECO:0008006" key="4">
    <source>
        <dbReference type="Google" id="ProtNLM"/>
    </source>
</evidence>
<evidence type="ECO:0000256" key="1">
    <source>
        <dbReference type="SAM" id="Coils"/>
    </source>
</evidence>
<dbReference type="Proteomes" id="UP001195483">
    <property type="component" value="Unassembled WGS sequence"/>
</dbReference>
<evidence type="ECO:0000313" key="2">
    <source>
        <dbReference type="EMBL" id="KAK3576258.1"/>
    </source>
</evidence>